<feature type="non-terminal residue" evidence="2">
    <location>
        <position position="142"/>
    </location>
</feature>
<dbReference type="Proteomes" id="UP000258309">
    <property type="component" value="Unassembled WGS sequence"/>
</dbReference>
<dbReference type="EMBL" id="NCSJ02000304">
    <property type="protein sequence ID" value="RFU25794.1"/>
    <property type="molecule type" value="Genomic_DNA"/>
</dbReference>
<keyword evidence="1" id="KW-1133">Transmembrane helix</keyword>
<feature type="transmembrane region" description="Helical" evidence="1">
    <location>
        <begin position="90"/>
        <end position="110"/>
    </location>
</feature>
<keyword evidence="1" id="KW-0472">Membrane</keyword>
<keyword evidence="3" id="KW-1185">Reference proteome</keyword>
<dbReference type="OrthoDB" id="5070419at2759"/>
<organism evidence="2 3">
    <name type="scientific">Scytalidium lignicola</name>
    <name type="common">Hyphomycete</name>
    <dbReference type="NCBI Taxonomy" id="5539"/>
    <lineage>
        <taxon>Eukaryota</taxon>
        <taxon>Fungi</taxon>
        <taxon>Dikarya</taxon>
        <taxon>Ascomycota</taxon>
        <taxon>Pezizomycotina</taxon>
        <taxon>Leotiomycetes</taxon>
        <taxon>Leotiomycetes incertae sedis</taxon>
        <taxon>Scytalidium</taxon>
    </lineage>
</organism>
<dbReference type="AlphaFoldDB" id="A0A3E2GXB8"/>
<evidence type="ECO:0000313" key="3">
    <source>
        <dbReference type="Proteomes" id="UP000258309"/>
    </source>
</evidence>
<protein>
    <submittedName>
        <fullName evidence="2">Uncharacterized protein</fullName>
    </submittedName>
</protein>
<keyword evidence="1" id="KW-0812">Transmembrane</keyword>
<comment type="caution">
    <text evidence="2">The sequence shown here is derived from an EMBL/GenBank/DDBJ whole genome shotgun (WGS) entry which is preliminary data.</text>
</comment>
<accession>A0A3E2GXB8</accession>
<proteinExistence type="predicted"/>
<feature type="transmembrane region" description="Helical" evidence="1">
    <location>
        <begin position="7"/>
        <end position="26"/>
    </location>
</feature>
<gene>
    <name evidence="2" type="ORF">B7463_g10547</name>
</gene>
<name>A0A3E2GXB8_SCYLI</name>
<dbReference type="OMA" id="MYIKGIR"/>
<feature type="transmembrane region" description="Helical" evidence="1">
    <location>
        <begin position="122"/>
        <end position="140"/>
    </location>
</feature>
<evidence type="ECO:0000256" key="1">
    <source>
        <dbReference type="SAM" id="Phobius"/>
    </source>
</evidence>
<dbReference type="InterPro" id="IPR025363">
    <property type="entry name" value="DUF4267"/>
</dbReference>
<sequence length="142" mass="15120">MSNLSPIPAYIFGGAFTGLGLLSFVAPKADYEIFGLPLESSPPGSSSADKKTTAVPADGIVSPMVYAKGLRNLCFGLTYFALQYKGLDEAVTIFSEVLCVAALGDGLIVWLCAGEKLKSKAFSHWGGMVPFVSWLGWRLYGN</sequence>
<dbReference type="STRING" id="5539.A0A3E2GXB8"/>
<reference evidence="2 3" key="1">
    <citation type="submission" date="2018-05" db="EMBL/GenBank/DDBJ databases">
        <title>Draft genome sequence of Scytalidium lignicola DSM 105466, a ubiquitous saprotrophic fungus.</title>
        <authorList>
            <person name="Buettner E."/>
            <person name="Gebauer A.M."/>
            <person name="Hofrichter M."/>
            <person name="Liers C."/>
            <person name="Kellner H."/>
        </authorList>
    </citation>
    <scope>NUCLEOTIDE SEQUENCE [LARGE SCALE GENOMIC DNA]</scope>
    <source>
        <strain evidence="2 3">DSM 105466</strain>
    </source>
</reference>
<evidence type="ECO:0000313" key="2">
    <source>
        <dbReference type="EMBL" id="RFU25794.1"/>
    </source>
</evidence>
<feature type="non-terminal residue" evidence="2">
    <location>
        <position position="1"/>
    </location>
</feature>
<dbReference type="Pfam" id="PF14087">
    <property type="entry name" value="DUF4267"/>
    <property type="match status" value="1"/>
</dbReference>